<evidence type="ECO:0000259" key="1">
    <source>
        <dbReference type="PROSITE" id="PS51184"/>
    </source>
</evidence>
<evidence type="ECO:0000313" key="2">
    <source>
        <dbReference type="EMBL" id="NDV32638.1"/>
    </source>
</evidence>
<name>A0A6B2L733_9EUKA</name>
<accession>A0A6B2L733</accession>
<protein>
    <recommendedName>
        <fullName evidence="1">JmjC domain-containing protein</fullName>
    </recommendedName>
</protein>
<proteinExistence type="predicted"/>
<dbReference type="SUPFAM" id="SSF51197">
    <property type="entry name" value="Clavaminate synthase-like"/>
    <property type="match status" value="1"/>
</dbReference>
<dbReference type="EMBL" id="GIBP01003669">
    <property type="protein sequence ID" value="NDV32638.1"/>
    <property type="molecule type" value="Transcribed_RNA"/>
</dbReference>
<dbReference type="InterPro" id="IPR003347">
    <property type="entry name" value="JmjC_dom"/>
</dbReference>
<dbReference type="SMART" id="SM00558">
    <property type="entry name" value="JmjC"/>
    <property type="match status" value="1"/>
</dbReference>
<dbReference type="Gene3D" id="2.60.120.650">
    <property type="entry name" value="Cupin"/>
    <property type="match status" value="1"/>
</dbReference>
<reference evidence="2" key="1">
    <citation type="journal article" date="2020" name="J. Eukaryot. Microbiol.">
        <title>De novo Sequencing, Assembly and Annotation of the Transcriptome for the Free-Living Testate Amoeba Arcella intermedia.</title>
        <authorList>
            <person name="Ribeiro G.M."/>
            <person name="Porfirio-Sousa A.L."/>
            <person name="Maurer-Alcala X.X."/>
            <person name="Katz L.A."/>
            <person name="Lahr D.J.G."/>
        </authorList>
    </citation>
    <scope>NUCLEOTIDE SEQUENCE</scope>
</reference>
<sequence length="373" mass="43159">MVNSNKTNLKWARRIDWKDLNEKALEWMIESTEPIVVTGASKALGLDKGVFGLDFLMKNYEGLELRKCLRDVDNFEDIEGWNLGQFCDYLLLPEKEKKRVLYGKDIPCPSEWSKILKDKLGYLFCNSEDDLVNCLPESLQPLTLMIYIGSCQSRTPGHRDLCGSLANNLMVYSDEGASAYWFCAKGSDKNMADQFWREQESGRETLDHDNQFLPPSRLVSAPFDVFVIKQTSGDFVILPPNSAHQVINLDGKNIKVAWNRIMPSTLWSSYEVLENYHSLCKPEIYRIKTIAFYALKNRIQLWKDKKLNTTEKWRKDLTHLLRVNKSILFDECIDENSSFPSPNPPPPIKYKFFKDKTPHTRTCVLFVMIVIFV</sequence>
<organism evidence="2">
    <name type="scientific">Arcella intermedia</name>
    <dbReference type="NCBI Taxonomy" id="1963864"/>
    <lineage>
        <taxon>Eukaryota</taxon>
        <taxon>Amoebozoa</taxon>
        <taxon>Tubulinea</taxon>
        <taxon>Elardia</taxon>
        <taxon>Arcellinida</taxon>
        <taxon>Sphaerothecina</taxon>
        <taxon>Arcellidae</taxon>
        <taxon>Arcella</taxon>
    </lineage>
</organism>
<dbReference type="AlphaFoldDB" id="A0A6B2L733"/>
<feature type="domain" description="JmjC" evidence="1">
    <location>
        <begin position="116"/>
        <end position="277"/>
    </location>
</feature>
<dbReference type="Pfam" id="PF02373">
    <property type="entry name" value="JmjC"/>
    <property type="match status" value="1"/>
</dbReference>
<dbReference type="PROSITE" id="PS51184">
    <property type="entry name" value="JMJC"/>
    <property type="match status" value="1"/>
</dbReference>